<evidence type="ECO:0000256" key="2">
    <source>
        <dbReference type="SAM" id="SignalP"/>
    </source>
</evidence>
<dbReference type="InterPro" id="IPR021345">
    <property type="entry name" value="DUF2961"/>
</dbReference>
<feature type="signal peptide" evidence="2">
    <location>
        <begin position="1"/>
        <end position="23"/>
    </location>
</feature>
<dbReference type="EMBL" id="JADEYC010000023">
    <property type="protein sequence ID" value="MBE9375642.1"/>
    <property type="molecule type" value="Genomic_DNA"/>
</dbReference>
<feature type="region of interest" description="Disordered" evidence="1">
    <location>
        <begin position="563"/>
        <end position="591"/>
    </location>
</feature>
<dbReference type="AlphaFoldDB" id="A0A929BDR8"/>
<reference evidence="3" key="1">
    <citation type="submission" date="2020-10" db="EMBL/GenBank/DDBJ databases">
        <title>Diversity and distribution of actinomycetes associated with coral in the coast of Hainan.</title>
        <authorList>
            <person name="Li F."/>
        </authorList>
    </citation>
    <scope>NUCLEOTIDE SEQUENCE</scope>
    <source>
        <strain evidence="3">HNM0983</strain>
    </source>
</reference>
<keyword evidence="2" id="KW-0732">Signal</keyword>
<gene>
    <name evidence="3" type="ORF">IQ251_14410</name>
</gene>
<feature type="compositionally biased region" description="Basic and acidic residues" evidence="1">
    <location>
        <begin position="714"/>
        <end position="726"/>
    </location>
</feature>
<dbReference type="Proteomes" id="UP000598360">
    <property type="component" value="Unassembled WGS sequence"/>
</dbReference>
<name>A0A929BDR8_9PSEU</name>
<dbReference type="Pfam" id="PF11175">
    <property type="entry name" value="DUF2961"/>
    <property type="match status" value="1"/>
</dbReference>
<accession>A0A929BDR8</accession>
<comment type="caution">
    <text evidence="3">The sequence shown here is derived from an EMBL/GenBank/DDBJ whole genome shotgun (WGS) entry which is preliminary data.</text>
</comment>
<sequence length="847" mass="92142">MSWSTRKARRFGACLGVASLAVAGLVGDPGAGNRAQAQPEQPAENKGPIGWDAYRQVNALAEIPGPEQSRQFSSFDRAGGNDDGFHGTYSCLDQSDRGCVIAEHAGAGEISDMWFTREPLGDLTETGNIVVELDGRVVLDAPLADVVNGRAGAPFEWPLVGNDRDTAGAGVIKVPMPYREHMRVTVQNNPDFYRVGYRAFPDAEGVQTFDPGDPATDVLDRVRRFGVADPKGQAQRTERQDDSDVVVPPGASRTLAELDGPASIDELRMQLPQLVGSPQVTDDGRAYGEGGGSDFTMRVDPNNDGVRLIRRVDPQVADQVADVFVDGQPVGRWNSGPERPGEWGVEIIEVPPELTAGKSQLEIGNRFVSSSVDVNEFRYDVHSNVGGDWTRTDVLDIGPGHPGEEAAHGYRIDNQVFERDKWVARYPVPEEEVAASEQIMENTRLRITFDGQTTVDSPIGEFFGSGLGTHDVRTMMNSVDPGLDGWLTSWWPMPFGQNARVELVNTGTVPITGGKAQVSSGPAEVGENTGYFHATHHRGQTTPGEDWTFLEAEGSGVFRGVSHSMRGQTPPDAPLPQVIEPSSGNNNRAEDRERNYLEGDERFYVDGSASPAWHGTGTEDLYEAGWYFRFGMQPAMPLAGSPAHKIAADGCEFDCTGAYRLLLNDAVPFSDGIHAGVEHGRVNDEPGDYGSTAYWYGGKPAQLRVTDEVDVGDEASRDDHGYRAEGESSAPLESTFEGDRRPPEQRESTTATGPVTFRAAVDADNDGMRVRRLGDQEQAYQAVDVRIDGQPAGRWSQPLGNPFHRWLEDDFDVPAELTRGKSEVQVELVPVADAPPWAAAHYRVFSH</sequence>
<evidence type="ECO:0000313" key="4">
    <source>
        <dbReference type="Proteomes" id="UP000598360"/>
    </source>
</evidence>
<feature type="compositionally biased region" description="Basic and acidic residues" evidence="1">
    <location>
        <begin position="737"/>
        <end position="747"/>
    </location>
</feature>
<protein>
    <submittedName>
        <fullName evidence="3">DUF2961 domain-containing protein</fullName>
    </submittedName>
</protein>
<evidence type="ECO:0000256" key="1">
    <source>
        <dbReference type="SAM" id="MobiDB-lite"/>
    </source>
</evidence>
<feature type="chain" id="PRO_5038821238" evidence="2">
    <location>
        <begin position="24"/>
        <end position="847"/>
    </location>
</feature>
<keyword evidence="4" id="KW-1185">Reference proteome</keyword>
<organism evidence="3 4">
    <name type="scientific">Saccharopolyspora montiporae</name>
    <dbReference type="NCBI Taxonomy" id="2781240"/>
    <lineage>
        <taxon>Bacteria</taxon>
        <taxon>Bacillati</taxon>
        <taxon>Actinomycetota</taxon>
        <taxon>Actinomycetes</taxon>
        <taxon>Pseudonocardiales</taxon>
        <taxon>Pseudonocardiaceae</taxon>
        <taxon>Saccharopolyspora</taxon>
    </lineage>
</organism>
<evidence type="ECO:0000313" key="3">
    <source>
        <dbReference type="EMBL" id="MBE9375642.1"/>
    </source>
</evidence>
<feature type="region of interest" description="Disordered" evidence="1">
    <location>
        <begin position="713"/>
        <end position="754"/>
    </location>
</feature>
<proteinExistence type="predicted"/>
<dbReference type="Gene3D" id="2.60.120.1390">
    <property type="match status" value="3"/>
</dbReference>